<sequence>MSAITSNIAASRSSAHRDYRVLLGLTYPLFVAGVALRRVGLLPADPVRPASFIAAVRTRAAAVIPFAFMG</sequence>
<dbReference type="Proteomes" id="UP000290759">
    <property type="component" value="Unassembled WGS sequence"/>
</dbReference>
<evidence type="ECO:0000313" key="3">
    <source>
        <dbReference type="Proteomes" id="UP000290759"/>
    </source>
</evidence>
<reference evidence="2 3" key="1">
    <citation type="submission" date="2018-12" db="EMBL/GenBank/DDBJ databases">
        <authorList>
            <person name="Grouzdev D.S."/>
            <person name="Krutkina M.S."/>
        </authorList>
    </citation>
    <scope>NUCLEOTIDE SEQUENCE [LARGE SCALE GENOMIC DNA]</scope>
    <source>
        <strain evidence="2 3">RmlP026</strain>
    </source>
</reference>
<reference evidence="2 3" key="2">
    <citation type="submission" date="2019-02" db="EMBL/GenBank/DDBJ databases">
        <title>'Lichenibacterium ramalinii' gen. nov. sp. nov., 'Lichenibacterium minor' gen. nov. sp. nov.</title>
        <authorList>
            <person name="Pankratov T."/>
        </authorList>
    </citation>
    <scope>NUCLEOTIDE SEQUENCE [LARGE SCALE GENOMIC DNA]</scope>
    <source>
        <strain evidence="2 3">RmlP026</strain>
    </source>
</reference>
<evidence type="ECO:0000256" key="1">
    <source>
        <dbReference type="SAM" id="Phobius"/>
    </source>
</evidence>
<keyword evidence="1" id="KW-1133">Transmembrane helix</keyword>
<keyword evidence="1" id="KW-0472">Membrane</keyword>
<accession>A0A4V1RUH6</accession>
<name>A0A4V1RUH6_9HYPH</name>
<dbReference type="OrthoDB" id="8453538at2"/>
<organism evidence="2 3">
    <name type="scientific">Lichenibacterium minor</name>
    <dbReference type="NCBI Taxonomy" id="2316528"/>
    <lineage>
        <taxon>Bacteria</taxon>
        <taxon>Pseudomonadati</taxon>
        <taxon>Pseudomonadota</taxon>
        <taxon>Alphaproteobacteria</taxon>
        <taxon>Hyphomicrobiales</taxon>
        <taxon>Lichenihabitantaceae</taxon>
        <taxon>Lichenibacterium</taxon>
    </lineage>
</organism>
<feature type="transmembrane region" description="Helical" evidence="1">
    <location>
        <begin position="21"/>
        <end position="39"/>
    </location>
</feature>
<dbReference type="RefSeq" id="WP_129227686.1">
    <property type="nucleotide sequence ID" value="NZ_QYBB01000016.1"/>
</dbReference>
<keyword evidence="3" id="KW-1185">Reference proteome</keyword>
<keyword evidence="1" id="KW-0812">Transmembrane</keyword>
<evidence type="ECO:0000313" key="2">
    <source>
        <dbReference type="EMBL" id="RYC31184.1"/>
    </source>
</evidence>
<comment type="caution">
    <text evidence="2">The sequence shown here is derived from an EMBL/GenBank/DDBJ whole genome shotgun (WGS) entry which is preliminary data.</text>
</comment>
<proteinExistence type="predicted"/>
<dbReference type="AlphaFoldDB" id="A0A4V1RUH6"/>
<protein>
    <submittedName>
        <fullName evidence="2">Uncharacterized protein</fullName>
    </submittedName>
</protein>
<gene>
    <name evidence="2" type="ORF">D3273_14930</name>
</gene>
<dbReference type="EMBL" id="QYBB01000016">
    <property type="protein sequence ID" value="RYC31184.1"/>
    <property type="molecule type" value="Genomic_DNA"/>
</dbReference>